<reference evidence="3 4" key="1">
    <citation type="submission" date="2016-10" db="EMBL/GenBank/DDBJ databases">
        <authorList>
            <person name="Varghese N."/>
            <person name="Submissions S."/>
        </authorList>
    </citation>
    <scope>NUCLEOTIDE SEQUENCE [LARGE SCALE GENOMIC DNA]</scope>
    <source>
        <strain evidence="2 3">NFIX06</strain>
        <strain evidence="1 4">NFIX08</strain>
    </source>
</reference>
<dbReference type="EMBL" id="FOYJ01000008">
    <property type="protein sequence ID" value="SFR20983.1"/>
    <property type="molecule type" value="Genomic_DNA"/>
</dbReference>
<dbReference type="EMBL" id="FPAV01000006">
    <property type="protein sequence ID" value="SFT88838.1"/>
    <property type="molecule type" value="Genomic_DNA"/>
</dbReference>
<gene>
    <name evidence="2" type="ORF">SAMN03159428_02620</name>
    <name evidence="1" type="ORF">SAMN03159514_03478</name>
</gene>
<comment type="caution">
    <text evidence="1">The sequence shown here is derived from an EMBL/GenBank/DDBJ whole genome shotgun (WGS) entry which is preliminary data.</text>
</comment>
<evidence type="ECO:0000313" key="1">
    <source>
        <dbReference type="EMBL" id="SFR20983.1"/>
    </source>
</evidence>
<name>A0AAX2EVH0_9ENTR</name>
<evidence type="ECO:0008006" key="5">
    <source>
        <dbReference type="Google" id="ProtNLM"/>
    </source>
</evidence>
<evidence type="ECO:0000313" key="2">
    <source>
        <dbReference type="EMBL" id="SFT88838.1"/>
    </source>
</evidence>
<evidence type="ECO:0000313" key="4">
    <source>
        <dbReference type="Proteomes" id="UP000199173"/>
    </source>
</evidence>
<dbReference type="Proteomes" id="UP000199173">
    <property type="component" value="Unassembled WGS sequence"/>
</dbReference>
<protein>
    <recommendedName>
        <fullName evidence="5">Toxic protein SymE</fullName>
    </recommendedName>
</protein>
<evidence type="ECO:0000313" key="3">
    <source>
        <dbReference type="Proteomes" id="UP000198760"/>
    </source>
</evidence>
<keyword evidence="3" id="KW-1185">Reference proteome</keyword>
<organism evidence="1 4">
    <name type="scientific">Kosakonia radicincitans</name>
    <dbReference type="NCBI Taxonomy" id="283686"/>
    <lineage>
        <taxon>Bacteria</taxon>
        <taxon>Pseudomonadati</taxon>
        <taxon>Pseudomonadota</taxon>
        <taxon>Gammaproteobacteria</taxon>
        <taxon>Enterobacterales</taxon>
        <taxon>Enterobacteriaceae</taxon>
        <taxon>Kosakonia</taxon>
    </lineage>
</organism>
<accession>A0AAX2EVH0</accession>
<sequence length="62" mass="7371">MNNARQAGMLLKRYGRPKFTLKNSTRPCSVTLQKFDFFDVSKQLPVVKVNNHRYIVFQLLRR</sequence>
<dbReference type="Proteomes" id="UP000198760">
    <property type="component" value="Unassembled WGS sequence"/>
</dbReference>
<proteinExistence type="predicted"/>
<dbReference type="AlphaFoldDB" id="A0AAX2EVH0"/>